<reference evidence="6 7" key="1">
    <citation type="submission" date="2013-08" db="EMBL/GenBank/DDBJ databases">
        <title>The genome sequence of Knoellia subterranea.</title>
        <authorList>
            <person name="Zhu W."/>
            <person name="Wang G."/>
        </authorList>
    </citation>
    <scope>NUCLEOTIDE SEQUENCE [LARGE SCALE GENOMIC DNA]</scope>
    <source>
        <strain evidence="6 7">KCTC 19937</strain>
    </source>
</reference>
<proteinExistence type="predicted"/>
<evidence type="ECO:0000256" key="3">
    <source>
        <dbReference type="ARBA" id="ARBA00023002"/>
    </source>
</evidence>
<dbReference type="GO" id="GO:0046306">
    <property type="term" value="P:alkanesulfonate catabolic process"/>
    <property type="evidence" value="ECO:0007669"/>
    <property type="project" value="TreeGrafter"/>
</dbReference>
<keyword evidence="7" id="KW-1185">Reference proteome</keyword>
<dbReference type="Gene3D" id="3.20.20.30">
    <property type="entry name" value="Luciferase-like domain"/>
    <property type="match status" value="1"/>
</dbReference>
<dbReference type="Proteomes" id="UP000030011">
    <property type="component" value="Unassembled WGS sequence"/>
</dbReference>
<sequence length="309" mass="33254">MTTDRPLLGFGLPVSGAWAGRDTVVRVARRAEELGYASLWAYQRTLWPADGRLGPSHRRVLDPVVALALAAGHTERIGLGTATVCAPFTAPALLASTMASLDVVSGGRLTVGVGMGWLPEEHVAAGVPMERRGARFEEYLRCLQVLWTQQPAEFAGEFYTVPRSFLSPVPVQRPHPPVLVGGTAEAALRRAGRLAQGWIASSAHDHGTLRSCVDTVRAGAVDADRDPDALRMLVRVVPELLDDDPGSRRAPFHGTAEQLLADIEALGRQGATEVLLDLNLSHRVGTPEIQADEALRRAERVLEELAPRG</sequence>
<dbReference type="OrthoDB" id="7903015at2"/>
<protein>
    <submittedName>
        <fullName evidence="6">Monooxygenase</fullName>
    </submittedName>
</protein>
<keyword evidence="4 6" id="KW-0503">Monooxygenase</keyword>
<name>A0A0A0JKS4_9MICO</name>
<evidence type="ECO:0000313" key="6">
    <source>
        <dbReference type="EMBL" id="KGN36657.1"/>
    </source>
</evidence>
<dbReference type="eggNOG" id="COG2141">
    <property type="taxonomic scope" value="Bacteria"/>
</dbReference>
<evidence type="ECO:0000256" key="2">
    <source>
        <dbReference type="ARBA" id="ARBA00022643"/>
    </source>
</evidence>
<dbReference type="STRING" id="1385521.N803_04210"/>
<dbReference type="PANTHER" id="PTHR42847:SF4">
    <property type="entry name" value="ALKANESULFONATE MONOOXYGENASE-RELATED"/>
    <property type="match status" value="1"/>
</dbReference>
<evidence type="ECO:0000313" key="7">
    <source>
        <dbReference type="Proteomes" id="UP000030011"/>
    </source>
</evidence>
<dbReference type="InterPro" id="IPR050172">
    <property type="entry name" value="SsuD_RutA_monooxygenase"/>
</dbReference>
<dbReference type="InterPro" id="IPR011251">
    <property type="entry name" value="Luciferase-like_dom"/>
</dbReference>
<keyword evidence="1" id="KW-0285">Flavoprotein</keyword>
<dbReference type="NCBIfam" id="TIGR03619">
    <property type="entry name" value="F420_Rv2161c"/>
    <property type="match status" value="1"/>
</dbReference>
<evidence type="ECO:0000259" key="5">
    <source>
        <dbReference type="Pfam" id="PF00296"/>
    </source>
</evidence>
<comment type="caution">
    <text evidence="6">The sequence shown here is derived from an EMBL/GenBank/DDBJ whole genome shotgun (WGS) entry which is preliminary data.</text>
</comment>
<dbReference type="InterPro" id="IPR019921">
    <property type="entry name" value="Lucif-like_OxRdtase_Rv2161c"/>
</dbReference>
<accession>A0A0A0JKS4</accession>
<organism evidence="6 7">
    <name type="scientific">Knoellia subterranea KCTC 19937</name>
    <dbReference type="NCBI Taxonomy" id="1385521"/>
    <lineage>
        <taxon>Bacteria</taxon>
        <taxon>Bacillati</taxon>
        <taxon>Actinomycetota</taxon>
        <taxon>Actinomycetes</taxon>
        <taxon>Micrococcales</taxon>
        <taxon>Intrasporangiaceae</taxon>
        <taxon>Knoellia</taxon>
    </lineage>
</organism>
<evidence type="ECO:0000256" key="1">
    <source>
        <dbReference type="ARBA" id="ARBA00022630"/>
    </source>
</evidence>
<dbReference type="EMBL" id="AVPK01000009">
    <property type="protein sequence ID" value="KGN36657.1"/>
    <property type="molecule type" value="Genomic_DNA"/>
</dbReference>
<dbReference type="PANTHER" id="PTHR42847">
    <property type="entry name" value="ALKANESULFONATE MONOOXYGENASE"/>
    <property type="match status" value="1"/>
</dbReference>
<feature type="domain" description="Luciferase-like" evidence="5">
    <location>
        <begin position="22"/>
        <end position="238"/>
    </location>
</feature>
<keyword evidence="3" id="KW-0560">Oxidoreductase</keyword>
<gene>
    <name evidence="6" type="ORF">N803_04210</name>
</gene>
<evidence type="ECO:0000256" key="4">
    <source>
        <dbReference type="ARBA" id="ARBA00023033"/>
    </source>
</evidence>
<dbReference type="SUPFAM" id="SSF51679">
    <property type="entry name" value="Bacterial luciferase-like"/>
    <property type="match status" value="1"/>
</dbReference>
<dbReference type="InterPro" id="IPR036661">
    <property type="entry name" value="Luciferase-like_sf"/>
</dbReference>
<dbReference type="RefSeq" id="WP_035906581.1">
    <property type="nucleotide sequence ID" value="NZ_AVPK01000009.1"/>
</dbReference>
<dbReference type="AlphaFoldDB" id="A0A0A0JKS4"/>
<keyword evidence="2" id="KW-0288">FMN</keyword>
<dbReference type="Pfam" id="PF00296">
    <property type="entry name" value="Bac_luciferase"/>
    <property type="match status" value="1"/>
</dbReference>
<dbReference type="GO" id="GO:0008726">
    <property type="term" value="F:alkanesulfonate monooxygenase activity"/>
    <property type="evidence" value="ECO:0007669"/>
    <property type="project" value="TreeGrafter"/>
</dbReference>